<comment type="caution">
    <text evidence="2">The sequence shown here is derived from an EMBL/GenBank/DDBJ whole genome shotgun (WGS) entry which is preliminary data.</text>
</comment>
<reference evidence="2 3" key="1">
    <citation type="submission" date="2018-10" db="EMBL/GenBank/DDBJ databases">
        <title>A high-quality apple genome assembly.</title>
        <authorList>
            <person name="Hu J."/>
        </authorList>
    </citation>
    <scope>NUCLEOTIDE SEQUENCE [LARGE SCALE GENOMIC DNA]</scope>
    <source>
        <strain evidence="3">cv. HFTH1</strain>
        <tissue evidence="2">Young leaf</tissue>
    </source>
</reference>
<evidence type="ECO:0008006" key="4">
    <source>
        <dbReference type="Google" id="ProtNLM"/>
    </source>
</evidence>
<dbReference type="STRING" id="3750.A0A498KIF9"/>
<evidence type="ECO:0000313" key="2">
    <source>
        <dbReference type="EMBL" id="RXI07488.1"/>
    </source>
</evidence>
<gene>
    <name evidence="2" type="ORF">DVH24_005261</name>
</gene>
<keyword evidence="1" id="KW-0732">Signal</keyword>
<keyword evidence="3" id="KW-1185">Reference proteome</keyword>
<dbReference type="EMBL" id="RDQH01000327">
    <property type="protein sequence ID" value="RXI07488.1"/>
    <property type="molecule type" value="Genomic_DNA"/>
</dbReference>
<evidence type="ECO:0000313" key="3">
    <source>
        <dbReference type="Proteomes" id="UP000290289"/>
    </source>
</evidence>
<dbReference type="AlphaFoldDB" id="A0A498KIF9"/>
<feature type="chain" id="PRO_5019852028" description="Pectinesterase inhibitor domain-containing protein" evidence="1">
    <location>
        <begin position="29"/>
        <end position="152"/>
    </location>
</feature>
<name>A0A498KIF9_MALDO</name>
<proteinExistence type="predicted"/>
<accession>A0A498KIF9</accession>
<feature type="signal peptide" evidence="1">
    <location>
        <begin position="1"/>
        <end position="28"/>
    </location>
</feature>
<organism evidence="2 3">
    <name type="scientific">Malus domestica</name>
    <name type="common">Apple</name>
    <name type="synonym">Pyrus malus</name>
    <dbReference type="NCBI Taxonomy" id="3750"/>
    <lineage>
        <taxon>Eukaryota</taxon>
        <taxon>Viridiplantae</taxon>
        <taxon>Streptophyta</taxon>
        <taxon>Embryophyta</taxon>
        <taxon>Tracheophyta</taxon>
        <taxon>Spermatophyta</taxon>
        <taxon>Magnoliopsida</taxon>
        <taxon>eudicotyledons</taxon>
        <taxon>Gunneridae</taxon>
        <taxon>Pentapetalae</taxon>
        <taxon>rosids</taxon>
        <taxon>fabids</taxon>
        <taxon>Rosales</taxon>
        <taxon>Rosaceae</taxon>
        <taxon>Amygdaloideae</taxon>
        <taxon>Maleae</taxon>
        <taxon>Malus</taxon>
    </lineage>
</organism>
<dbReference type="Proteomes" id="UP000290289">
    <property type="component" value="Chromosome 1"/>
</dbReference>
<protein>
    <recommendedName>
        <fullName evidence="4">Pectinesterase inhibitor domain-containing protein</fullName>
    </recommendedName>
</protein>
<evidence type="ECO:0000256" key="1">
    <source>
        <dbReference type="SAM" id="SignalP"/>
    </source>
</evidence>
<sequence>MSQSMKLSSYYLMFFIFYFTCLSVDTLAEKTNHFIKVPLPVFKKQLEKTRLAAQSVASTLSHMHAGVDDRNSTNRIIVVCEEMLNSAAGIFGWVLSTFPHLKDNVFSEMKSWLSLSSPRMCAYQFEHGIDSNVAKSVYRVTKLMDDLLDMIQ</sequence>